<name>A0AAN6Y473_9PEZI</name>
<sequence length="423" mass="48101">MDPASAIGLVSDGLALCSKVITELKKFAQAETHLKSLIQHVERVRQSTELLLVVIPEITKAGYGDLSLVLEPYAQQLGPLVKTILARAADIVAGQPKLGFARRLKWTLTSSATEDLVASLDGIEAQIRHQVDDAERRLANQPKIQDAFSVADTVLNAEAPPFDDEMKTVYHDISAERGTNQRKLRTWLGHNITTGHDSGYLLRREALSDAAYHGEWDEVFRIIELGQRQYGECWVNAARIRAPVTPYHTSLWTPLHQAVYVRAPIEVFERLIALGASRTLQSRWTEFTWRNMSALELAIELEVPWAVEILRPVIYQPVPPDTLRILQDKFHAIILRELEDKEFDRAWLHLPVLEVLTEYESGSTWFPLRFDAGRDSGYMFRLDSRHLLVWSINVFAPETSAKYKITEEDIFQVHEALIFPFSV</sequence>
<keyword evidence="2" id="KW-1185">Reference proteome</keyword>
<comment type="caution">
    <text evidence="1">The sequence shown here is derived from an EMBL/GenBank/DDBJ whole genome shotgun (WGS) entry which is preliminary data.</text>
</comment>
<dbReference type="AlphaFoldDB" id="A0AAN6Y473"/>
<evidence type="ECO:0000313" key="1">
    <source>
        <dbReference type="EMBL" id="KAK4211888.1"/>
    </source>
</evidence>
<evidence type="ECO:0000313" key="2">
    <source>
        <dbReference type="Proteomes" id="UP001301769"/>
    </source>
</evidence>
<proteinExistence type="predicted"/>
<reference evidence="1" key="2">
    <citation type="submission" date="2023-05" db="EMBL/GenBank/DDBJ databases">
        <authorList>
            <consortium name="Lawrence Berkeley National Laboratory"/>
            <person name="Steindorff A."/>
            <person name="Hensen N."/>
            <person name="Bonometti L."/>
            <person name="Westerberg I."/>
            <person name="Brannstrom I.O."/>
            <person name="Guillou S."/>
            <person name="Cros-Aarteil S."/>
            <person name="Calhoun S."/>
            <person name="Haridas S."/>
            <person name="Kuo A."/>
            <person name="Mondo S."/>
            <person name="Pangilinan J."/>
            <person name="Riley R."/>
            <person name="Labutti K."/>
            <person name="Andreopoulos B."/>
            <person name="Lipzen A."/>
            <person name="Chen C."/>
            <person name="Yanf M."/>
            <person name="Daum C."/>
            <person name="Ng V."/>
            <person name="Clum A."/>
            <person name="Ohm R."/>
            <person name="Martin F."/>
            <person name="Silar P."/>
            <person name="Natvig D."/>
            <person name="Lalanne C."/>
            <person name="Gautier V."/>
            <person name="Ament-Velasquez S.L."/>
            <person name="Kruys A."/>
            <person name="Hutchinson M.I."/>
            <person name="Powell A.J."/>
            <person name="Barry K."/>
            <person name="Miller A.N."/>
            <person name="Grigoriev I.V."/>
            <person name="Debuchy R."/>
            <person name="Gladieux P."/>
            <person name="Thoren M.H."/>
            <person name="Johannesson H."/>
        </authorList>
    </citation>
    <scope>NUCLEOTIDE SEQUENCE</scope>
    <source>
        <strain evidence="1">PSN293</strain>
    </source>
</reference>
<organism evidence="1 2">
    <name type="scientific">Rhypophila decipiens</name>
    <dbReference type="NCBI Taxonomy" id="261697"/>
    <lineage>
        <taxon>Eukaryota</taxon>
        <taxon>Fungi</taxon>
        <taxon>Dikarya</taxon>
        <taxon>Ascomycota</taxon>
        <taxon>Pezizomycotina</taxon>
        <taxon>Sordariomycetes</taxon>
        <taxon>Sordariomycetidae</taxon>
        <taxon>Sordariales</taxon>
        <taxon>Naviculisporaceae</taxon>
        <taxon>Rhypophila</taxon>
    </lineage>
</organism>
<reference evidence="1" key="1">
    <citation type="journal article" date="2023" name="Mol. Phylogenet. Evol.">
        <title>Genome-scale phylogeny and comparative genomics of the fungal order Sordariales.</title>
        <authorList>
            <person name="Hensen N."/>
            <person name="Bonometti L."/>
            <person name="Westerberg I."/>
            <person name="Brannstrom I.O."/>
            <person name="Guillou S."/>
            <person name="Cros-Aarteil S."/>
            <person name="Calhoun S."/>
            <person name="Haridas S."/>
            <person name="Kuo A."/>
            <person name="Mondo S."/>
            <person name="Pangilinan J."/>
            <person name="Riley R."/>
            <person name="LaButti K."/>
            <person name="Andreopoulos B."/>
            <person name="Lipzen A."/>
            <person name="Chen C."/>
            <person name="Yan M."/>
            <person name="Daum C."/>
            <person name="Ng V."/>
            <person name="Clum A."/>
            <person name="Steindorff A."/>
            <person name="Ohm R.A."/>
            <person name="Martin F."/>
            <person name="Silar P."/>
            <person name="Natvig D.O."/>
            <person name="Lalanne C."/>
            <person name="Gautier V."/>
            <person name="Ament-Velasquez S.L."/>
            <person name="Kruys A."/>
            <person name="Hutchinson M.I."/>
            <person name="Powell A.J."/>
            <person name="Barry K."/>
            <person name="Miller A.N."/>
            <person name="Grigoriev I.V."/>
            <person name="Debuchy R."/>
            <person name="Gladieux P."/>
            <person name="Hiltunen Thoren M."/>
            <person name="Johannesson H."/>
        </authorList>
    </citation>
    <scope>NUCLEOTIDE SEQUENCE</scope>
    <source>
        <strain evidence="1">PSN293</strain>
    </source>
</reference>
<accession>A0AAN6Y473</accession>
<gene>
    <name evidence="1" type="ORF">QBC37DRAFT_319334</name>
</gene>
<dbReference type="Proteomes" id="UP001301769">
    <property type="component" value="Unassembled WGS sequence"/>
</dbReference>
<dbReference type="EMBL" id="MU858139">
    <property type="protein sequence ID" value="KAK4211888.1"/>
    <property type="molecule type" value="Genomic_DNA"/>
</dbReference>
<protein>
    <submittedName>
        <fullName evidence="1">Uncharacterized protein</fullName>
    </submittedName>
</protein>